<dbReference type="PANTHER" id="PTHR47197">
    <property type="entry name" value="PROTEIN NIRF"/>
    <property type="match status" value="1"/>
</dbReference>
<sequence>MRLHRLLCPVLLALPWCAPAQIVGVALEPKAVIGDGTPVVGGATVVASPKPDRAAFIDFSPSQPRLLGEVDAPTSYLGPPSAVAISADRRLALVAASSRLDPAQAKFVPDRRVTVIDLTASPLRAVQTLELDASPTSLAMSPDGRSALVLHTAADRATVLALDSRAHSAKVAGQIAFPAGSGPLSAAFSPDGRRLLVTRAGDHRVSLYAVDDSGVRVPAIRDLVAGVRPFAVSFCGAGGHAVVSNFGDGDGDADTVSLLRLDGAAPRTVDTVSVGPVPEGVACSPDGRYAAAAIQNLSNRPKSHPFYGERSAVVLLKIENERLLRLDRQPIGAWSQGVAFLDDSRTLVAQSIADRALHRFRIEADRLRPAGAPIVFESGGPASMGVSGR</sequence>
<feature type="chain" id="PRO_5043952971" evidence="1">
    <location>
        <begin position="21"/>
        <end position="389"/>
    </location>
</feature>
<dbReference type="Gene3D" id="2.130.10.10">
    <property type="entry name" value="YVTN repeat-like/Quinoprotein amine dehydrogenase"/>
    <property type="match status" value="1"/>
</dbReference>
<dbReference type="AlphaFoldDB" id="A0AAU8MP46"/>
<proteinExistence type="predicted"/>
<evidence type="ECO:0000256" key="1">
    <source>
        <dbReference type="SAM" id="SignalP"/>
    </source>
</evidence>
<name>A0AAU8MP46_9GAMM</name>
<accession>A0AAU8MP46</accession>
<organism evidence="2">
    <name type="scientific">Lysobacter firmicutimachus</name>
    <dbReference type="NCBI Taxonomy" id="1792846"/>
    <lineage>
        <taxon>Bacteria</taxon>
        <taxon>Pseudomonadati</taxon>
        <taxon>Pseudomonadota</taxon>
        <taxon>Gammaproteobacteria</taxon>
        <taxon>Lysobacterales</taxon>
        <taxon>Lysobacteraceae</taxon>
        <taxon>Lysobacter</taxon>
    </lineage>
</organism>
<dbReference type="Pfam" id="PF10282">
    <property type="entry name" value="Lactonase"/>
    <property type="match status" value="1"/>
</dbReference>
<evidence type="ECO:0000313" key="2">
    <source>
        <dbReference type="EMBL" id="XCO73826.1"/>
    </source>
</evidence>
<dbReference type="InterPro" id="IPR019405">
    <property type="entry name" value="Lactonase_7-beta_prop"/>
</dbReference>
<protein>
    <submittedName>
        <fullName evidence="2">YncE family protein</fullName>
    </submittedName>
</protein>
<gene>
    <name evidence="2" type="ORF">ABU614_15710</name>
</gene>
<keyword evidence="1" id="KW-0732">Signal</keyword>
<dbReference type="SUPFAM" id="SSF51004">
    <property type="entry name" value="C-terminal (heme d1) domain of cytochrome cd1-nitrite reductase"/>
    <property type="match status" value="1"/>
</dbReference>
<feature type="signal peptide" evidence="1">
    <location>
        <begin position="1"/>
        <end position="20"/>
    </location>
</feature>
<dbReference type="PANTHER" id="PTHR47197:SF3">
    <property type="entry name" value="DIHYDRO-HEME D1 DEHYDROGENASE"/>
    <property type="match status" value="1"/>
</dbReference>
<dbReference type="InterPro" id="IPR015943">
    <property type="entry name" value="WD40/YVTN_repeat-like_dom_sf"/>
</dbReference>
<dbReference type="InterPro" id="IPR051200">
    <property type="entry name" value="Host-pathogen_enzymatic-act"/>
</dbReference>
<dbReference type="InterPro" id="IPR011048">
    <property type="entry name" value="Haem_d1_sf"/>
</dbReference>
<reference evidence="2" key="1">
    <citation type="submission" date="2024-06" db="EMBL/GenBank/DDBJ databases">
        <authorList>
            <person name="Li S."/>
        </authorList>
    </citation>
    <scope>NUCLEOTIDE SEQUENCE</scope>
    <source>
        <strain evidence="2">SR10</strain>
    </source>
</reference>
<dbReference type="EMBL" id="CP159925">
    <property type="protein sequence ID" value="XCO73826.1"/>
    <property type="molecule type" value="Genomic_DNA"/>
</dbReference>
<dbReference type="RefSeq" id="WP_363796728.1">
    <property type="nucleotide sequence ID" value="NZ_CP159925.1"/>
</dbReference>